<organism evidence="9 10">
    <name type="scientific">Candidatus Neoehrlichia procyonis str. RAC413</name>
    <dbReference type="NCBI Taxonomy" id="1359163"/>
    <lineage>
        <taxon>Bacteria</taxon>
        <taxon>Pseudomonadati</taxon>
        <taxon>Pseudomonadota</taxon>
        <taxon>Alphaproteobacteria</taxon>
        <taxon>Rickettsiales</taxon>
        <taxon>Anaplasmataceae</taxon>
        <taxon>Candidatus Neoehrlichia</taxon>
    </lineage>
</organism>
<evidence type="ECO:0000313" key="10">
    <source>
        <dbReference type="Proteomes" id="UP000033562"/>
    </source>
</evidence>
<dbReference type="GO" id="GO:0003723">
    <property type="term" value="F:RNA binding"/>
    <property type="evidence" value="ECO:0007669"/>
    <property type="project" value="UniProtKB-UniRule"/>
</dbReference>
<dbReference type="SUPFAM" id="SSF54814">
    <property type="entry name" value="Prokaryotic type KH domain (KH-domain type II)"/>
    <property type="match status" value="2"/>
</dbReference>
<keyword evidence="3 7" id="KW-0889">Transcription antitermination</keyword>
<dbReference type="SUPFAM" id="SSF69705">
    <property type="entry name" value="Transcription factor NusA, N-terminal domain"/>
    <property type="match status" value="1"/>
</dbReference>
<dbReference type="GO" id="GO:0003700">
    <property type="term" value="F:DNA-binding transcription factor activity"/>
    <property type="evidence" value="ECO:0007669"/>
    <property type="project" value="InterPro"/>
</dbReference>
<comment type="similarity">
    <text evidence="7">Belongs to the NusA family.</text>
</comment>
<evidence type="ECO:0000259" key="8">
    <source>
        <dbReference type="PROSITE" id="PS50126"/>
    </source>
</evidence>
<dbReference type="InterPro" id="IPR058582">
    <property type="entry name" value="KH_NusA_2nd"/>
</dbReference>
<gene>
    <name evidence="7 9" type="primary">nusA</name>
    <name evidence="9" type="ORF">NLO413_0287</name>
</gene>
<keyword evidence="6 7" id="KW-0804">Transcription</keyword>
<evidence type="ECO:0000256" key="1">
    <source>
        <dbReference type="ARBA" id="ARBA00022472"/>
    </source>
</evidence>
<comment type="caution">
    <text evidence="9">The sequence shown here is derived from an EMBL/GenBank/DDBJ whole genome shotgun (WGS) entry which is preliminary data.</text>
</comment>
<dbReference type="Pfam" id="PF13184">
    <property type="entry name" value="KH_NusA_1st"/>
    <property type="match status" value="1"/>
</dbReference>
<dbReference type="GO" id="GO:0031564">
    <property type="term" value="P:transcription antitermination"/>
    <property type="evidence" value="ECO:0007669"/>
    <property type="project" value="UniProtKB-UniRule"/>
</dbReference>
<sequence length="515" mass="57682">MVNLYNFDNLELVKVAKDVAEQKGLDLDVIMKAIEEAIQVVSHNKYGNCKIKVVVDRKTGVISVYRQGLVVDSKNLRDFSENFNIPLNELTKYKLLDLSEALLTKKDAKIGDVILEPLPLVDLDYNSAKVARQKIAQVILMQERKKQYEEFKDRVGDLVYGIVKRIEYNNVIVDLNGNEGYLPAYNMIKGEVFRPGDRLKSHIESVRQESVGPQIFLSRISKGFMEQLFKQEIPEVYDGIVVIKSIARDPGSRAKVAVFSNDKNVDPVGACVGARGVRIQNIISELHGEKIDVVLYSSELAKFVINAIAPAEVIKVIIDEDAEKIELIVPENQVSLAIGKYGQNIKLASELVGWKIDVIGDETESTRKAKELSVGAKVFIEGLDVEEIIGQLLVAEGFLSIEDIDQASVDDIAAIDGFNDEIAVELKKRASECLLRKRDNITKILKDLSISEDIMLLPFLQIDDIIKLSENGIEDMEDIAGLCTDEFYDMIPNIQLSKEQIDSIILESRKRVGWV</sequence>
<dbReference type="PROSITE" id="PS50126">
    <property type="entry name" value="S1"/>
    <property type="match status" value="1"/>
</dbReference>
<evidence type="ECO:0000256" key="2">
    <source>
        <dbReference type="ARBA" id="ARBA00022490"/>
    </source>
</evidence>
<dbReference type="InterPro" id="IPR009019">
    <property type="entry name" value="KH_sf_prok-type"/>
</dbReference>
<dbReference type="InterPro" id="IPR030842">
    <property type="entry name" value="TF_NusA_bacterial"/>
</dbReference>
<dbReference type="OrthoDB" id="9807233at2"/>
<keyword evidence="2 7" id="KW-0963">Cytoplasm</keyword>
<proteinExistence type="inferred from homology"/>
<name>A0A0F3NMA9_9RICK</name>
<dbReference type="EMBL" id="LANX01000001">
    <property type="protein sequence ID" value="KJV68916.1"/>
    <property type="molecule type" value="Genomic_DNA"/>
</dbReference>
<dbReference type="InterPro" id="IPR010213">
    <property type="entry name" value="TF_NusA"/>
</dbReference>
<dbReference type="SUPFAM" id="SSF50249">
    <property type="entry name" value="Nucleic acid-binding proteins"/>
    <property type="match status" value="1"/>
</dbReference>
<dbReference type="GO" id="GO:0006353">
    <property type="term" value="P:DNA-templated transcription termination"/>
    <property type="evidence" value="ECO:0007669"/>
    <property type="project" value="UniProtKB-UniRule"/>
</dbReference>
<accession>A0A0F3NMA9</accession>
<feature type="domain" description="S1 motif" evidence="8">
    <location>
        <begin position="156"/>
        <end position="220"/>
    </location>
</feature>
<dbReference type="InterPro" id="IPR004087">
    <property type="entry name" value="KH_dom"/>
</dbReference>
<dbReference type="InterPro" id="IPR013735">
    <property type="entry name" value="TF_NusA_N"/>
</dbReference>
<keyword evidence="10" id="KW-1185">Reference proteome</keyword>
<dbReference type="FunFam" id="3.30.300.20:FF:000005">
    <property type="entry name" value="Transcription termination/antitermination protein NusA"/>
    <property type="match status" value="1"/>
</dbReference>
<dbReference type="FunFam" id="3.30.300.20:FF:000002">
    <property type="entry name" value="Transcription termination/antitermination protein NusA"/>
    <property type="match status" value="1"/>
</dbReference>
<dbReference type="GO" id="GO:0005829">
    <property type="term" value="C:cytosol"/>
    <property type="evidence" value="ECO:0007669"/>
    <property type="project" value="TreeGrafter"/>
</dbReference>
<dbReference type="PATRIC" id="fig|1359163.3.peg.277"/>
<dbReference type="STRING" id="1359163.NLO413_0287"/>
<dbReference type="InterPro" id="IPR015946">
    <property type="entry name" value="KH_dom-like_a/b"/>
</dbReference>
<dbReference type="InterPro" id="IPR010214">
    <property type="entry name" value="Tscrpt_termin_fac_NusA_C_rpt"/>
</dbReference>
<dbReference type="PANTHER" id="PTHR22648:SF0">
    <property type="entry name" value="TRANSCRIPTION TERMINATION_ANTITERMINATION PROTEIN NUSA"/>
    <property type="match status" value="1"/>
</dbReference>
<dbReference type="SMART" id="SM00316">
    <property type="entry name" value="S1"/>
    <property type="match status" value="1"/>
</dbReference>
<comment type="subunit">
    <text evidence="7">Monomer. Binds directly to the core enzyme of the DNA-dependent RNA polymerase and to nascent RNA.</text>
</comment>
<dbReference type="Gene3D" id="3.30.300.20">
    <property type="match status" value="2"/>
</dbReference>
<evidence type="ECO:0000256" key="4">
    <source>
        <dbReference type="ARBA" id="ARBA00022884"/>
    </source>
</evidence>
<dbReference type="HAMAP" id="MF_00945_B">
    <property type="entry name" value="NusA_B"/>
    <property type="match status" value="1"/>
</dbReference>
<dbReference type="InterPro" id="IPR025249">
    <property type="entry name" value="TF_NusA_KH_1st"/>
</dbReference>
<comment type="function">
    <text evidence="7">Participates in both transcription termination and antitermination.</text>
</comment>
<dbReference type="RefSeq" id="WP_045808745.1">
    <property type="nucleotide sequence ID" value="NZ_LANX01000001.1"/>
</dbReference>
<dbReference type="Gene3D" id="3.30.1480.10">
    <property type="entry name" value="NusA, N-terminal domain"/>
    <property type="match status" value="1"/>
</dbReference>
<dbReference type="InterPro" id="IPR010995">
    <property type="entry name" value="DNA_repair_Rad51/TF_NusA_a-hlx"/>
</dbReference>
<dbReference type="CDD" id="cd02134">
    <property type="entry name" value="KH-II_NusA_rpt1"/>
    <property type="match status" value="1"/>
</dbReference>
<dbReference type="InterPro" id="IPR036555">
    <property type="entry name" value="NusA_N_sf"/>
</dbReference>
<dbReference type="Gene3D" id="2.40.50.140">
    <property type="entry name" value="Nucleic acid-binding proteins"/>
    <property type="match status" value="1"/>
</dbReference>
<dbReference type="SUPFAM" id="SSF47794">
    <property type="entry name" value="Rad51 N-terminal domain-like"/>
    <property type="match status" value="1"/>
</dbReference>
<dbReference type="NCBIfam" id="TIGR01954">
    <property type="entry name" value="nusA_Cterm_rpt"/>
    <property type="match status" value="1"/>
</dbReference>
<dbReference type="CDD" id="cd22529">
    <property type="entry name" value="KH-II_NusA_rpt2"/>
    <property type="match status" value="1"/>
</dbReference>
<dbReference type="InterPro" id="IPR012340">
    <property type="entry name" value="NA-bd_OB-fold"/>
</dbReference>
<dbReference type="Pfam" id="PF26594">
    <property type="entry name" value="KH_NusA_2nd"/>
    <property type="match status" value="1"/>
</dbReference>
<evidence type="ECO:0000256" key="6">
    <source>
        <dbReference type="ARBA" id="ARBA00023163"/>
    </source>
</evidence>
<dbReference type="GO" id="GO:0000166">
    <property type="term" value="F:nucleotide binding"/>
    <property type="evidence" value="ECO:0007669"/>
    <property type="project" value="InterPro"/>
</dbReference>
<evidence type="ECO:0000256" key="3">
    <source>
        <dbReference type="ARBA" id="ARBA00022814"/>
    </source>
</evidence>
<dbReference type="Proteomes" id="UP000033562">
    <property type="component" value="Unassembled WGS sequence"/>
</dbReference>
<dbReference type="PROSITE" id="PS50084">
    <property type="entry name" value="KH_TYPE_1"/>
    <property type="match status" value="1"/>
</dbReference>
<dbReference type="CDD" id="cd04455">
    <property type="entry name" value="S1_NusA"/>
    <property type="match status" value="1"/>
</dbReference>
<dbReference type="Gene3D" id="1.10.150.20">
    <property type="entry name" value="5' to 3' exonuclease, C-terminal subdomain"/>
    <property type="match status" value="2"/>
</dbReference>
<dbReference type="NCBIfam" id="TIGR01953">
    <property type="entry name" value="NusA"/>
    <property type="match status" value="1"/>
</dbReference>
<keyword evidence="5 7" id="KW-0805">Transcription regulation</keyword>
<dbReference type="SMART" id="SM00322">
    <property type="entry name" value="KH"/>
    <property type="match status" value="2"/>
</dbReference>
<evidence type="ECO:0000256" key="7">
    <source>
        <dbReference type="HAMAP-Rule" id="MF_00945"/>
    </source>
</evidence>
<keyword evidence="4 7" id="KW-0694">RNA-binding</keyword>
<dbReference type="Pfam" id="PF08529">
    <property type="entry name" value="NusA_N"/>
    <property type="match status" value="1"/>
</dbReference>
<dbReference type="AlphaFoldDB" id="A0A0F3NMA9"/>
<dbReference type="PANTHER" id="PTHR22648">
    <property type="entry name" value="TRANSCRIPTION TERMINATION FACTOR NUSA"/>
    <property type="match status" value="1"/>
</dbReference>
<keyword evidence="1 7" id="KW-0806">Transcription termination</keyword>
<evidence type="ECO:0000256" key="5">
    <source>
        <dbReference type="ARBA" id="ARBA00023015"/>
    </source>
</evidence>
<evidence type="ECO:0000313" key="9">
    <source>
        <dbReference type="EMBL" id="KJV68916.1"/>
    </source>
</evidence>
<comment type="subcellular location">
    <subcellularLocation>
        <location evidence="7">Cytoplasm</location>
    </subcellularLocation>
</comment>
<protein>
    <recommendedName>
        <fullName evidence="7">Transcription termination/antitermination protein NusA</fullName>
    </recommendedName>
</protein>
<reference evidence="9 10" key="1">
    <citation type="submission" date="2015-02" db="EMBL/GenBank/DDBJ databases">
        <title>Genome Sequencing of Rickettsiales.</title>
        <authorList>
            <person name="Daugherty S.C."/>
            <person name="Su Q."/>
            <person name="Abolude K."/>
            <person name="Beier-Sexton M."/>
            <person name="Carlyon J.A."/>
            <person name="Carter R."/>
            <person name="Day N.P."/>
            <person name="Dumler S.J."/>
            <person name="Dyachenko V."/>
            <person name="Godinez A."/>
            <person name="Kurtti T.J."/>
            <person name="Lichay M."/>
            <person name="Mullins K.E."/>
            <person name="Ott S."/>
            <person name="Pappas-Brown V."/>
            <person name="Paris D.H."/>
            <person name="Patel P."/>
            <person name="Richards A.L."/>
            <person name="Sadzewicz L."/>
            <person name="Sears K."/>
            <person name="Seidman D."/>
            <person name="Sengamalay N."/>
            <person name="Stenos J."/>
            <person name="Tallon L.J."/>
            <person name="Vincent G."/>
            <person name="Fraser C.M."/>
            <person name="Munderloh U."/>
            <person name="Dunning-Hotopp J.C."/>
        </authorList>
    </citation>
    <scope>NUCLEOTIDE SEQUENCE [LARGE SCALE GENOMIC DNA]</scope>
    <source>
        <strain evidence="9 10">RAC413</strain>
    </source>
</reference>
<dbReference type="InterPro" id="IPR003029">
    <property type="entry name" value="S1_domain"/>
</dbReference>